<evidence type="ECO:0008006" key="3">
    <source>
        <dbReference type="Google" id="ProtNLM"/>
    </source>
</evidence>
<dbReference type="PANTHER" id="PTHR45588:SF1">
    <property type="entry name" value="WW DOMAIN-CONTAINING PROTEIN"/>
    <property type="match status" value="1"/>
</dbReference>
<evidence type="ECO:0000313" key="1">
    <source>
        <dbReference type="EMBL" id="PND37171.1"/>
    </source>
</evidence>
<keyword evidence="2" id="KW-1185">Reference proteome</keyword>
<protein>
    <recommendedName>
        <fullName evidence="3">Tetratricopeptide repeat protein</fullName>
    </recommendedName>
</protein>
<organism evidence="1 2">
    <name type="scientific">Kinneretia aquatilis</name>
    <dbReference type="NCBI Taxonomy" id="2070761"/>
    <lineage>
        <taxon>Bacteria</taxon>
        <taxon>Pseudomonadati</taxon>
        <taxon>Pseudomonadota</taxon>
        <taxon>Betaproteobacteria</taxon>
        <taxon>Burkholderiales</taxon>
        <taxon>Sphaerotilaceae</taxon>
        <taxon>Roseateles</taxon>
    </lineage>
</organism>
<dbReference type="RefSeq" id="WP_102767088.1">
    <property type="nucleotide sequence ID" value="NZ_POSP01000003.1"/>
</dbReference>
<comment type="caution">
    <text evidence="1">The sequence shown here is derived from an EMBL/GenBank/DDBJ whole genome shotgun (WGS) entry which is preliminary data.</text>
</comment>
<name>A0A2N8KUP4_9BURK</name>
<dbReference type="EMBL" id="POSP01000003">
    <property type="protein sequence ID" value="PND37171.1"/>
    <property type="molecule type" value="Genomic_DNA"/>
</dbReference>
<dbReference type="SUPFAM" id="SSF48452">
    <property type="entry name" value="TPR-like"/>
    <property type="match status" value="1"/>
</dbReference>
<dbReference type="Gene3D" id="1.25.40.10">
    <property type="entry name" value="Tetratricopeptide repeat domain"/>
    <property type="match status" value="1"/>
</dbReference>
<proteinExistence type="predicted"/>
<dbReference type="AlphaFoldDB" id="A0A2N8KUP4"/>
<dbReference type="PANTHER" id="PTHR45588">
    <property type="entry name" value="TPR DOMAIN-CONTAINING PROTEIN"/>
    <property type="match status" value="1"/>
</dbReference>
<dbReference type="OrthoDB" id="9778494at2"/>
<gene>
    <name evidence="1" type="ORF">C1O66_06235</name>
</gene>
<dbReference type="InterPro" id="IPR011990">
    <property type="entry name" value="TPR-like_helical_dom_sf"/>
</dbReference>
<evidence type="ECO:0000313" key="2">
    <source>
        <dbReference type="Proteomes" id="UP000235916"/>
    </source>
</evidence>
<reference evidence="1 2" key="1">
    <citation type="submission" date="2018-01" db="EMBL/GenBank/DDBJ databases">
        <title>Draft genome sequence of Paucibacter aquatile CR182 isolated from freshwater of the Nakdong River.</title>
        <authorList>
            <person name="Choi A."/>
            <person name="Chung E.J."/>
        </authorList>
    </citation>
    <scope>NUCLEOTIDE SEQUENCE [LARGE SCALE GENOMIC DNA]</scope>
    <source>
        <strain evidence="1 2">CR182</strain>
    </source>
</reference>
<sequence>MSALPAPALAASVALRPAPRLARARWRRVLSACLGLGLGLGLGLHLAANTGPGPEALHAARAPRLAGFGEATQRRIVSRSPEAQAWFNQGLQLAYAFDEIEARRAFRAALAADPRCTLCAWGLAWQYAPSYNARLREDPRNDLAQARHYARLAQRLSLANREAPLERALAEAMLERLQLGDVSQMPAATLAVLEACGPDTDETRQVHPLDRVFERRMRILSEMFPQDPDLLSWWAEALFVVHPDPSGLEILWAGLSSRLLEALSQHPQHTGVIHYLSHAADTVEDAPRAINAVQNLQHLAPASPHLQHMSSHLLVKLGRYGEAVQANQRGLAAQAALDRQLHTQGFSPGTNWNPHNQRFLWVAAQLGGDFKTALAMAEQLAAEAPAGEWGDFLRGLPWLTLVHFERWRDVLARSTSAGIEPTLLAHARGLARLRLGLIQDAQSDLALLQTHLDAQTASDNPRKPARIAWARLLLAPLQAEQAWARGDRAAALSTLKEAVDREAELSPSEPPLWAASAQRWLAQMLLRAQDRPGALAAFEADLKTSPGNRAALDGLATAQRLPR</sequence>
<accession>A0A2N8KUP4</accession>
<dbReference type="Proteomes" id="UP000235916">
    <property type="component" value="Unassembled WGS sequence"/>
</dbReference>